<feature type="domain" description="BTB" evidence="1">
    <location>
        <begin position="23"/>
        <end position="96"/>
    </location>
</feature>
<evidence type="ECO:0000259" key="2">
    <source>
        <dbReference type="PROSITE" id="PS51886"/>
    </source>
</evidence>
<dbReference type="SUPFAM" id="SSF54695">
    <property type="entry name" value="POZ domain"/>
    <property type="match status" value="1"/>
</dbReference>
<name>A0A015KYX0_RHIIW</name>
<protein>
    <recommendedName>
        <fullName evidence="5">Serine-enriched protein</fullName>
    </recommendedName>
</protein>
<dbReference type="CDD" id="cd18186">
    <property type="entry name" value="BTB_POZ_ZBTB_KLHL-like"/>
    <property type="match status" value="1"/>
</dbReference>
<dbReference type="InterPro" id="IPR006571">
    <property type="entry name" value="TLDc_dom"/>
</dbReference>
<gene>
    <name evidence="3" type="ORF">RirG_065960</name>
</gene>
<accession>A0A015KYX0</accession>
<dbReference type="EMBL" id="JEMT01015034">
    <property type="protein sequence ID" value="EXX72794.1"/>
    <property type="molecule type" value="Genomic_DNA"/>
</dbReference>
<dbReference type="Pfam" id="PF07534">
    <property type="entry name" value="TLD"/>
    <property type="match status" value="1"/>
</dbReference>
<dbReference type="Pfam" id="PF00651">
    <property type="entry name" value="BTB"/>
    <property type="match status" value="1"/>
</dbReference>
<feature type="domain" description="TLDc" evidence="2">
    <location>
        <begin position="299"/>
        <end position="476"/>
    </location>
</feature>
<comment type="caution">
    <text evidence="3">The sequence shown here is derived from an EMBL/GenBank/DDBJ whole genome shotgun (WGS) entry which is preliminary data.</text>
</comment>
<evidence type="ECO:0008006" key="5">
    <source>
        <dbReference type="Google" id="ProtNLM"/>
    </source>
</evidence>
<dbReference type="PANTHER" id="PTHR24410:SF23">
    <property type="entry name" value="BTB DOMAIN-CONTAINING PROTEIN-RELATED"/>
    <property type="match status" value="1"/>
</dbReference>
<keyword evidence="4" id="KW-1185">Reference proteome</keyword>
<evidence type="ECO:0000313" key="4">
    <source>
        <dbReference type="Proteomes" id="UP000022910"/>
    </source>
</evidence>
<dbReference type="SMART" id="SM00875">
    <property type="entry name" value="BACK"/>
    <property type="match status" value="1"/>
</dbReference>
<sequence>MKLVSHSNLSKDFSLIINGADDYDVIIQVGENQNTKEFRAHSVILRARSPYFKAALSANWITRKNNMIMFNKPNITPIVFKMILKYIYTGEIDLAKQSGENILGLLISADELLLEELFDYVQDYLIEKQTEWIHENFVFVLNTVLKSPSCEKLRDYCLNSICKHPTQLFSSNSFPSINREILRCLLKSDDLQIEEIIIWDNLVKWGIEQTPGLESDRAEWNNENYKALKKTLNQFIPLIRFVEIFRADFFDKVRPYKAIIPNHIFEEIEEFYYKDTIPIFTISTPRTGLLNRKGNFRSNIIRPKLANIIVNWIDKKNAMSTRTGNDPSYKFNLAYYGSRDGIDNDTFKNKCNGQVASLILIKEYKSTKIFGGYSSIGFNSLGKNYFDENGYRFYNSSDNFIFSFENSEDIQNMKIGRVINKSRAMMEYFCNGFNFGGGSFRMVNNMFLLNNCNRYEKILNDEYVGTIKEVEVFVVTKE</sequence>
<dbReference type="OrthoDB" id="2355133at2759"/>
<dbReference type="Pfam" id="PF07707">
    <property type="entry name" value="BACK"/>
    <property type="match status" value="1"/>
</dbReference>
<dbReference type="HOGENOM" id="CLU_021542_0_1_1"/>
<dbReference type="PROSITE" id="PS50097">
    <property type="entry name" value="BTB"/>
    <property type="match status" value="1"/>
</dbReference>
<dbReference type="Gene3D" id="3.30.710.10">
    <property type="entry name" value="Potassium Channel Kv1.1, Chain A"/>
    <property type="match status" value="1"/>
</dbReference>
<dbReference type="InterPro" id="IPR000210">
    <property type="entry name" value="BTB/POZ_dom"/>
</dbReference>
<dbReference type="PANTHER" id="PTHR24410">
    <property type="entry name" value="HL07962P-RELATED"/>
    <property type="match status" value="1"/>
</dbReference>
<evidence type="ECO:0000259" key="1">
    <source>
        <dbReference type="PROSITE" id="PS50097"/>
    </source>
</evidence>
<proteinExistence type="predicted"/>
<dbReference type="SMART" id="SM00225">
    <property type="entry name" value="BTB"/>
    <property type="match status" value="1"/>
</dbReference>
<evidence type="ECO:0000313" key="3">
    <source>
        <dbReference type="EMBL" id="EXX72794.1"/>
    </source>
</evidence>
<dbReference type="SMR" id="A0A015KYX0"/>
<dbReference type="InterPro" id="IPR051481">
    <property type="entry name" value="BTB-POZ/Galectin-3-binding"/>
</dbReference>
<organism evidence="3 4">
    <name type="scientific">Rhizophagus irregularis (strain DAOM 197198w)</name>
    <name type="common">Glomus intraradices</name>
    <dbReference type="NCBI Taxonomy" id="1432141"/>
    <lineage>
        <taxon>Eukaryota</taxon>
        <taxon>Fungi</taxon>
        <taxon>Fungi incertae sedis</taxon>
        <taxon>Mucoromycota</taxon>
        <taxon>Glomeromycotina</taxon>
        <taxon>Glomeromycetes</taxon>
        <taxon>Glomerales</taxon>
        <taxon>Glomeraceae</taxon>
        <taxon>Rhizophagus</taxon>
    </lineage>
</organism>
<dbReference type="AlphaFoldDB" id="A0A015KYX0"/>
<dbReference type="PROSITE" id="PS51886">
    <property type="entry name" value="TLDC"/>
    <property type="match status" value="1"/>
</dbReference>
<dbReference type="InterPro" id="IPR011705">
    <property type="entry name" value="BACK"/>
</dbReference>
<dbReference type="Proteomes" id="UP000022910">
    <property type="component" value="Unassembled WGS sequence"/>
</dbReference>
<dbReference type="InterPro" id="IPR011333">
    <property type="entry name" value="SKP1/BTB/POZ_sf"/>
</dbReference>
<reference evidence="3 4" key="1">
    <citation type="submission" date="2014-02" db="EMBL/GenBank/DDBJ databases">
        <title>Single nucleus genome sequencing reveals high similarity among nuclei of an endomycorrhizal fungus.</title>
        <authorList>
            <person name="Lin K."/>
            <person name="Geurts R."/>
            <person name="Zhang Z."/>
            <person name="Limpens E."/>
            <person name="Saunders D.G."/>
            <person name="Mu D."/>
            <person name="Pang E."/>
            <person name="Cao H."/>
            <person name="Cha H."/>
            <person name="Lin T."/>
            <person name="Zhou Q."/>
            <person name="Shang Y."/>
            <person name="Li Y."/>
            <person name="Ivanov S."/>
            <person name="Sharma T."/>
            <person name="Velzen R.V."/>
            <person name="Ruijter N.D."/>
            <person name="Aanen D.K."/>
            <person name="Win J."/>
            <person name="Kamoun S."/>
            <person name="Bisseling T."/>
            <person name="Huang S."/>
        </authorList>
    </citation>
    <scope>NUCLEOTIDE SEQUENCE [LARGE SCALE GENOMIC DNA]</scope>
    <source>
        <strain evidence="4">DAOM197198w</strain>
    </source>
</reference>